<dbReference type="PANTHER" id="PTHR35526:SF3">
    <property type="entry name" value="ANTI-SIGMA-F FACTOR RSBW"/>
    <property type="match status" value="1"/>
</dbReference>
<dbReference type="InterPro" id="IPR050267">
    <property type="entry name" value="Anti-sigma-factor_SerPK"/>
</dbReference>
<dbReference type="InterPro" id="IPR003594">
    <property type="entry name" value="HATPase_dom"/>
</dbReference>
<dbReference type="InterPro" id="IPR036890">
    <property type="entry name" value="HATPase_C_sf"/>
</dbReference>
<dbReference type="SUPFAM" id="SSF55874">
    <property type="entry name" value="ATPase domain of HSP90 chaperone/DNA topoisomerase II/histidine kinase"/>
    <property type="match status" value="1"/>
</dbReference>
<keyword evidence="1" id="KW-0723">Serine/threonine-protein kinase</keyword>
<accession>A0ABP6CRW2</accession>
<dbReference type="PANTHER" id="PTHR35526">
    <property type="entry name" value="ANTI-SIGMA-F FACTOR RSBW-RELATED"/>
    <property type="match status" value="1"/>
</dbReference>
<dbReference type="Gene3D" id="3.30.565.10">
    <property type="entry name" value="Histidine kinase-like ATPase, C-terminal domain"/>
    <property type="match status" value="1"/>
</dbReference>
<sequence length="129" mass="13931">MELPLTYTLFTPAVVTSPKICRDFVRSTLETLGLGELADTAALCTSELVTNVHQHVRGEIHLRTTVEGKGVRIAVYDRSPVPPCSQAKVGEDAEGGRGLVLVEALAHGFGVTKVRDGKGVWFWLAAEDE</sequence>
<feature type="domain" description="Histidine kinase/HSP90-like ATPase" evidence="2">
    <location>
        <begin position="22"/>
        <end position="121"/>
    </location>
</feature>
<dbReference type="Proteomes" id="UP001500151">
    <property type="component" value="Unassembled WGS sequence"/>
</dbReference>
<protein>
    <recommendedName>
        <fullName evidence="2">Histidine kinase/HSP90-like ATPase domain-containing protein</fullName>
    </recommendedName>
</protein>
<proteinExistence type="predicted"/>
<gene>
    <name evidence="3" type="ORF">GCM10010307_11500</name>
</gene>
<keyword evidence="1" id="KW-0418">Kinase</keyword>
<reference evidence="4" key="1">
    <citation type="journal article" date="2019" name="Int. J. Syst. Evol. Microbiol.">
        <title>The Global Catalogue of Microorganisms (GCM) 10K type strain sequencing project: providing services to taxonomists for standard genome sequencing and annotation.</title>
        <authorList>
            <consortium name="The Broad Institute Genomics Platform"/>
            <consortium name="The Broad Institute Genome Sequencing Center for Infectious Disease"/>
            <person name="Wu L."/>
            <person name="Ma J."/>
        </authorList>
    </citation>
    <scope>NUCLEOTIDE SEQUENCE [LARGE SCALE GENOMIC DNA]</scope>
    <source>
        <strain evidence="4">JCM 4524</strain>
    </source>
</reference>
<dbReference type="EMBL" id="BAAASJ010000016">
    <property type="protein sequence ID" value="GAA2624889.1"/>
    <property type="molecule type" value="Genomic_DNA"/>
</dbReference>
<keyword evidence="1" id="KW-0808">Transferase</keyword>
<dbReference type="CDD" id="cd16936">
    <property type="entry name" value="HATPase_RsbW-like"/>
    <property type="match status" value="1"/>
</dbReference>
<dbReference type="RefSeq" id="WP_344387905.1">
    <property type="nucleotide sequence ID" value="NZ_BAAASJ010000016.1"/>
</dbReference>
<evidence type="ECO:0000313" key="4">
    <source>
        <dbReference type="Proteomes" id="UP001500151"/>
    </source>
</evidence>
<name>A0ABP6CRW2_9ACTN</name>
<evidence type="ECO:0000256" key="1">
    <source>
        <dbReference type="ARBA" id="ARBA00022527"/>
    </source>
</evidence>
<dbReference type="Pfam" id="PF13581">
    <property type="entry name" value="HATPase_c_2"/>
    <property type="match status" value="1"/>
</dbReference>
<evidence type="ECO:0000313" key="3">
    <source>
        <dbReference type="EMBL" id="GAA2624889.1"/>
    </source>
</evidence>
<organism evidence="3 4">
    <name type="scientific">Streptomyces vastus</name>
    <dbReference type="NCBI Taxonomy" id="285451"/>
    <lineage>
        <taxon>Bacteria</taxon>
        <taxon>Bacillati</taxon>
        <taxon>Actinomycetota</taxon>
        <taxon>Actinomycetes</taxon>
        <taxon>Kitasatosporales</taxon>
        <taxon>Streptomycetaceae</taxon>
        <taxon>Streptomyces</taxon>
    </lineage>
</organism>
<keyword evidence="4" id="KW-1185">Reference proteome</keyword>
<comment type="caution">
    <text evidence="3">The sequence shown here is derived from an EMBL/GenBank/DDBJ whole genome shotgun (WGS) entry which is preliminary data.</text>
</comment>
<evidence type="ECO:0000259" key="2">
    <source>
        <dbReference type="Pfam" id="PF13581"/>
    </source>
</evidence>